<keyword evidence="2" id="KW-0808">Transferase</keyword>
<dbReference type="GO" id="GO:0032259">
    <property type="term" value="P:methylation"/>
    <property type="evidence" value="ECO:0007669"/>
    <property type="project" value="UniProtKB-KW"/>
</dbReference>
<gene>
    <name evidence="5" type="ORF">EG328_009227</name>
</gene>
<dbReference type="OrthoDB" id="5984008at2759"/>
<evidence type="ECO:0000256" key="3">
    <source>
        <dbReference type="SAM" id="MobiDB-lite"/>
    </source>
</evidence>
<proteinExistence type="predicted"/>
<dbReference type="PROSITE" id="PS50868">
    <property type="entry name" value="POST_SET"/>
    <property type="match status" value="1"/>
</dbReference>
<dbReference type="PANTHER" id="PTHR12350:SF19">
    <property type="entry name" value="SET DOMAIN-CONTAINING PROTEIN"/>
    <property type="match status" value="1"/>
</dbReference>
<dbReference type="Proteomes" id="UP000447873">
    <property type="component" value="Unassembled WGS sequence"/>
</dbReference>
<evidence type="ECO:0000256" key="1">
    <source>
        <dbReference type="ARBA" id="ARBA00022603"/>
    </source>
</evidence>
<accession>A0A8H3U8X3</accession>
<organism evidence="5 6">
    <name type="scientific">Venturia inaequalis</name>
    <name type="common">Apple scab fungus</name>
    <dbReference type="NCBI Taxonomy" id="5025"/>
    <lineage>
        <taxon>Eukaryota</taxon>
        <taxon>Fungi</taxon>
        <taxon>Dikarya</taxon>
        <taxon>Ascomycota</taxon>
        <taxon>Pezizomycotina</taxon>
        <taxon>Dothideomycetes</taxon>
        <taxon>Pleosporomycetidae</taxon>
        <taxon>Venturiales</taxon>
        <taxon>Venturiaceae</taxon>
        <taxon>Venturia</taxon>
    </lineage>
</organism>
<feature type="domain" description="Post-SET" evidence="4">
    <location>
        <begin position="151"/>
        <end position="167"/>
    </location>
</feature>
<dbReference type="InterPro" id="IPR046341">
    <property type="entry name" value="SET_dom_sf"/>
</dbReference>
<reference evidence="5 6" key="1">
    <citation type="submission" date="2018-12" db="EMBL/GenBank/DDBJ databases">
        <title>Venturia inaequalis Genome Resource.</title>
        <authorList>
            <person name="Lichtner F.J."/>
        </authorList>
    </citation>
    <scope>NUCLEOTIDE SEQUENCE [LARGE SCALE GENOMIC DNA]</scope>
    <source>
        <strain evidence="5 6">120213</strain>
    </source>
</reference>
<protein>
    <recommendedName>
        <fullName evidence="4">Post-SET domain-containing protein</fullName>
    </recommendedName>
</protein>
<feature type="compositionally biased region" description="Polar residues" evidence="3">
    <location>
        <begin position="1"/>
        <end position="33"/>
    </location>
</feature>
<dbReference type="PANTHER" id="PTHR12350">
    <property type="entry name" value="HISTONE-LYSINE N-METHYLTRANSFERASE-RELATED"/>
    <property type="match status" value="1"/>
</dbReference>
<evidence type="ECO:0000313" key="6">
    <source>
        <dbReference type="Proteomes" id="UP000447873"/>
    </source>
</evidence>
<dbReference type="Gene3D" id="2.170.270.10">
    <property type="entry name" value="SET domain"/>
    <property type="match status" value="1"/>
</dbReference>
<dbReference type="InterPro" id="IPR053201">
    <property type="entry name" value="Flavunoidine_N-MTase"/>
</dbReference>
<name>A0A8H3U8X3_VENIN</name>
<dbReference type="AlphaFoldDB" id="A0A8H3U8X3"/>
<sequence>MSPSVESQTLNGQTQVSQTKPLNGNGNAPTNEKNQVKIATDAEDLKDRLFVERSEKAFASRSISLINLPPNSLFLKITLATPSTKAYTSVQTGPDSHIELNSDIVFINHSCQPSLVFDMDKMEVRVCEERALGKGDALTFFYPSSEWDMAQPFCCACGEECCRGVIDGAGKMDERVLRGYWLNKHIERLLDERNGGEGGSVKETGN</sequence>
<dbReference type="SUPFAM" id="SSF82199">
    <property type="entry name" value="SET domain"/>
    <property type="match status" value="1"/>
</dbReference>
<evidence type="ECO:0000256" key="2">
    <source>
        <dbReference type="ARBA" id="ARBA00022679"/>
    </source>
</evidence>
<feature type="region of interest" description="Disordered" evidence="3">
    <location>
        <begin position="1"/>
        <end position="35"/>
    </location>
</feature>
<keyword evidence="1" id="KW-0489">Methyltransferase</keyword>
<dbReference type="InterPro" id="IPR003616">
    <property type="entry name" value="Post-SET_dom"/>
</dbReference>
<dbReference type="EMBL" id="WNWS01000546">
    <property type="protein sequence ID" value="KAE9966016.1"/>
    <property type="molecule type" value="Genomic_DNA"/>
</dbReference>
<comment type="caution">
    <text evidence="5">The sequence shown here is derived from an EMBL/GenBank/DDBJ whole genome shotgun (WGS) entry which is preliminary data.</text>
</comment>
<dbReference type="GO" id="GO:0008168">
    <property type="term" value="F:methyltransferase activity"/>
    <property type="evidence" value="ECO:0007669"/>
    <property type="project" value="UniProtKB-KW"/>
</dbReference>
<evidence type="ECO:0000313" key="5">
    <source>
        <dbReference type="EMBL" id="KAE9966016.1"/>
    </source>
</evidence>
<evidence type="ECO:0000259" key="4">
    <source>
        <dbReference type="PROSITE" id="PS50868"/>
    </source>
</evidence>